<dbReference type="AlphaFoldDB" id="F8N8B9"/>
<name>F8N8B9_9BACT</name>
<evidence type="ECO:0000313" key="2">
    <source>
        <dbReference type="Proteomes" id="UP000002772"/>
    </source>
</evidence>
<dbReference type="EMBL" id="GL945017">
    <property type="protein sequence ID" value="EGN57598.1"/>
    <property type="molecule type" value="Genomic_DNA"/>
</dbReference>
<keyword evidence="2" id="KW-1185">Reference proteome</keyword>
<gene>
    <name evidence="1" type="ORF">Premu_2210</name>
</gene>
<sequence length="194" mass="22096">MKRIYYIILLSILPLFECCDKVFTFEGYSDSELGSATINDSTYYQIGSKYIFTPSVVTGLRSSDSLITYQAKLAPKDNGYQTKDASYELCFYIRNDSTNKITDMNYKLEPDEGVANIVDDDDYLTVPGKRVLSELKRCKIKGTAIVRERGKHFNSYGGDFRITEIYHDGLRCRGTYTLQGENIKINGKFDANLE</sequence>
<reference evidence="2" key="1">
    <citation type="journal article" date="2011" name="Stand. Genomic Sci.">
        <title>Non-contiguous finished genome sequence of the opportunistic oral pathogen Prevotella multisaccharivorax type strain (PPPA20).</title>
        <authorList>
            <person name="Pati A."/>
            <person name="Gronow S."/>
            <person name="Lu M."/>
            <person name="Lapidus A."/>
            <person name="Nolan M."/>
            <person name="Lucas S."/>
            <person name="Hammon N."/>
            <person name="Deshpande S."/>
            <person name="Cheng J.F."/>
            <person name="Tapia R."/>
            <person name="Han C."/>
            <person name="Goodwin L."/>
            <person name="Pitluck S."/>
            <person name="Liolios K."/>
            <person name="Pagani I."/>
            <person name="Mavromatis K."/>
            <person name="Mikhailova N."/>
            <person name="Huntemann M."/>
            <person name="Chen A."/>
            <person name="Palaniappan K."/>
            <person name="Land M."/>
            <person name="Hauser L."/>
            <person name="Detter J.C."/>
            <person name="Brambilla E.M."/>
            <person name="Rohde M."/>
            <person name="Goker M."/>
            <person name="Woyke T."/>
            <person name="Bristow J."/>
            <person name="Eisen J.A."/>
            <person name="Markowitz V."/>
            <person name="Hugenholtz P."/>
            <person name="Kyrpides N.C."/>
            <person name="Klenk H.P."/>
            <person name="Ivanova N."/>
        </authorList>
    </citation>
    <scope>NUCLEOTIDE SEQUENCE [LARGE SCALE GENOMIC DNA]</scope>
    <source>
        <strain evidence="2">DSM 17128</strain>
    </source>
</reference>
<proteinExistence type="predicted"/>
<evidence type="ECO:0000313" key="1">
    <source>
        <dbReference type="EMBL" id="EGN57598.1"/>
    </source>
</evidence>
<dbReference type="HOGENOM" id="CLU_1401353_0_0_10"/>
<organism evidence="1 2">
    <name type="scientific">Hallella multisaccharivorax DSM 17128</name>
    <dbReference type="NCBI Taxonomy" id="688246"/>
    <lineage>
        <taxon>Bacteria</taxon>
        <taxon>Pseudomonadati</taxon>
        <taxon>Bacteroidota</taxon>
        <taxon>Bacteroidia</taxon>
        <taxon>Bacteroidales</taxon>
        <taxon>Prevotellaceae</taxon>
        <taxon>Hallella</taxon>
    </lineage>
</organism>
<dbReference type="RefSeq" id="WP_007575271.1">
    <property type="nucleotide sequence ID" value="NZ_BPTS01000002.1"/>
</dbReference>
<dbReference type="Proteomes" id="UP000002772">
    <property type="component" value="Unassembled WGS sequence"/>
</dbReference>
<protein>
    <submittedName>
        <fullName evidence="1">Uncharacterized protein</fullName>
    </submittedName>
</protein>
<accession>F8N8B9</accession>